<dbReference type="GO" id="GO:0003677">
    <property type="term" value="F:DNA binding"/>
    <property type="evidence" value="ECO:0007669"/>
    <property type="project" value="UniProtKB-KW"/>
</dbReference>
<keyword evidence="2" id="KW-0862">Zinc</keyword>
<dbReference type="Proteomes" id="UP000016922">
    <property type="component" value="Unassembled WGS sequence"/>
</dbReference>
<dbReference type="PANTHER" id="PTHR36206">
    <property type="entry name" value="ASPERCRYPTIN BIOSYNTHESIS CLUSTER-SPECIFIC TRANSCRIPTION REGULATOR ATNN-RELATED"/>
    <property type="match status" value="1"/>
</dbReference>
<dbReference type="OrthoDB" id="39175at2759"/>
<dbReference type="GO" id="GO:0000981">
    <property type="term" value="F:DNA-binding transcription factor activity, RNA polymerase II-specific"/>
    <property type="evidence" value="ECO:0007669"/>
    <property type="project" value="InterPro"/>
</dbReference>
<organism evidence="9 10">
    <name type="scientific">Glarea lozoyensis (strain ATCC 20868 / MF5171)</name>
    <dbReference type="NCBI Taxonomy" id="1116229"/>
    <lineage>
        <taxon>Eukaryota</taxon>
        <taxon>Fungi</taxon>
        <taxon>Dikarya</taxon>
        <taxon>Ascomycota</taxon>
        <taxon>Pezizomycotina</taxon>
        <taxon>Leotiomycetes</taxon>
        <taxon>Helotiales</taxon>
        <taxon>Helotiaceae</taxon>
        <taxon>Glarea</taxon>
    </lineage>
</organism>
<evidence type="ECO:0000256" key="5">
    <source>
        <dbReference type="ARBA" id="ARBA00023163"/>
    </source>
</evidence>
<feature type="region of interest" description="Disordered" evidence="7">
    <location>
        <begin position="1"/>
        <end position="35"/>
    </location>
</feature>
<proteinExistence type="predicted"/>
<protein>
    <submittedName>
        <fullName evidence="9">Zn2/Cys6 DNA-binding protein</fullName>
    </submittedName>
</protein>
<dbReference type="InterPro" id="IPR052360">
    <property type="entry name" value="Transcr_Regulatory_Proteins"/>
</dbReference>
<dbReference type="SUPFAM" id="SSF57701">
    <property type="entry name" value="Zn2/Cys6 DNA-binding domain"/>
    <property type="match status" value="1"/>
</dbReference>
<reference evidence="9 10" key="1">
    <citation type="journal article" date="2013" name="BMC Genomics">
        <title>Genomics-driven discovery of the pneumocandin biosynthetic gene cluster in the fungus Glarea lozoyensis.</title>
        <authorList>
            <person name="Chen L."/>
            <person name="Yue Q."/>
            <person name="Zhang X."/>
            <person name="Xiang M."/>
            <person name="Wang C."/>
            <person name="Li S."/>
            <person name="Che Y."/>
            <person name="Ortiz-Lopez F.J."/>
            <person name="Bills G.F."/>
            <person name="Liu X."/>
            <person name="An Z."/>
        </authorList>
    </citation>
    <scope>NUCLEOTIDE SEQUENCE [LARGE SCALE GENOMIC DNA]</scope>
    <source>
        <strain evidence="10">ATCC 20868 / MF5171</strain>
    </source>
</reference>
<evidence type="ECO:0000256" key="4">
    <source>
        <dbReference type="ARBA" id="ARBA00023125"/>
    </source>
</evidence>
<dbReference type="InterPro" id="IPR036864">
    <property type="entry name" value="Zn2-C6_fun-type_DNA-bd_sf"/>
</dbReference>
<feature type="compositionally biased region" description="Basic and acidic residues" evidence="7">
    <location>
        <begin position="1"/>
        <end position="31"/>
    </location>
</feature>
<accession>S3DCK1</accession>
<dbReference type="PROSITE" id="PS00463">
    <property type="entry name" value="ZN2_CY6_FUNGAL_1"/>
    <property type="match status" value="1"/>
</dbReference>
<feature type="domain" description="Zn(2)-C6 fungal-type" evidence="8">
    <location>
        <begin position="43"/>
        <end position="71"/>
    </location>
</feature>
<keyword evidence="4 9" id="KW-0238">DNA-binding</keyword>
<evidence type="ECO:0000256" key="6">
    <source>
        <dbReference type="ARBA" id="ARBA00023242"/>
    </source>
</evidence>
<dbReference type="HOGENOM" id="CLU_011409_2_2_1"/>
<dbReference type="KEGG" id="glz:GLAREA_11159"/>
<dbReference type="RefSeq" id="XP_008077539.1">
    <property type="nucleotide sequence ID" value="XM_008079348.1"/>
</dbReference>
<keyword evidence="5" id="KW-0804">Transcription</keyword>
<evidence type="ECO:0000313" key="10">
    <source>
        <dbReference type="Proteomes" id="UP000016922"/>
    </source>
</evidence>
<evidence type="ECO:0000256" key="3">
    <source>
        <dbReference type="ARBA" id="ARBA00023015"/>
    </source>
</evidence>
<dbReference type="InterPro" id="IPR001138">
    <property type="entry name" value="Zn2Cys6_DnaBD"/>
</dbReference>
<dbReference type="Pfam" id="PF00172">
    <property type="entry name" value="Zn_clus"/>
    <property type="match status" value="1"/>
</dbReference>
<dbReference type="PANTHER" id="PTHR36206:SF4">
    <property type="entry name" value="HYPOTHETICAL CONSERVED PROTEIN (EUROFUNG)-RELATED"/>
    <property type="match status" value="1"/>
</dbReference>
<dbReference type="AlphaFoldDB" id="S3DCK1"/>
<dbReference type="PROSITE" id="PS50048">
    <property type="entry name" value="ZN2_CY6_FUNGAL_2"/>
    <property type="match status" value="1"/>
</dbReference>
<keyword evidence="3" id="KW-0805">Transcription regulation</keyword>
<sequence length="490" mass="56704">MEGHVVDDHNSSSEHVEVPKRREKTYPEIENRKRKKMPKVRTGCKTCRIRRIKCDEGKPICLKCQKFGVECDGYVEIEPPRPRQVIKPLQPTRHTRFIIDRLPNMSPHRNEQEYRYLRYFREETAKDLSGLFEDRLWLRIIPQACYEEVVLRDLTISISALIIANNSSVEGAPHREYAYKRYSSSVCRIRDELDTRHERDAIRIALISSILIFCFESFQGDHELAIKHMESSLKLMRKRFLTGKHTFSVIRPQSGLPHMEHDLLSVCVRMDNSLTSRPGLNGIPRTSMLDIDYGAEDFEIPTKFTSIFEARNYLEHIQYVAMPVLGNFSEDSATRELSPQQEKLRKTAESQLQSWHRAFAPFIDHEKTESEFSRNTSIAKAMSLRSHVLATEIAVREIDIANSIIGVDEFVSMCWEIIAICRLTIKDTSFVKKWVWDCGIIAQLFIVISSCDIRNVRQEAVDILRKAGPRREFLWDAAAVANYGDVLLGI</sequence>
<dbReference type="SMART" id="SM00066">
    <property type="entry name" value="GAL4"/>
    <property type="match status" value="1"/>
</dbReference>
<evidence type="ECO:0000256" key="2">
    <source>
        <dbReference type="ARBA" id="ARBA00022833"/>
    </source>
</evidence>
<evidence type="ECO:0000313" key="9">
    <source>
        <dbReference type="EMBL" id="EPE35460.1"/>
    </source>
</evidence>
<dbReference type="STRING" id="1116229.S3DCK1"/>
<keyword evidence="6" id="KW-0539">Nucleus</keyword>
<dbReference type="GeneID" id="19470201"/>
<keyword evidence="1" id="KW-0479">Metal-binding</keyword>
<dbReference type="OMA" id="DFFCKET"/>
<keyword evidence="10" id="KW-1185">Reference proteome</keyword>
<dbReference type="Gene3D" id="4.10.240.10">
    <property type="entry name" value="Zn(2)-C6 fungal-type DNA-binding domain"/>
    <property type="match status" value="1"/>
</dbReference>
<dbReference type="CDD" id="cd00067">
    <property type="entry name" value="GAL4"/>
    <property type="match status" value="1"/>
</dbReference>
<dbReference type="EMBL" id="KE145354">
    <property type="protein sequence ID" value="EPE35460.1"/>
    <property type="molecule type" value="Genomic_DNA"/>
</dbReference>
<evidence type="ECO:0000256" key="1">
    <source>
        <dbReference type="ARBA" id="ARBA00022723"/>
    </source>
</evidence>
<evidence type="ECO:0000259" key="8">
    <source>
        <dbReference type="PROSITE" id="PS50048"/>
    </source>
</evidence>
<evidence type="ECO:0000256" key="7">
    <source>
        <dbReference type="SAM" id="MobiDB-lite"/>
    </source>
</evidence>
<name>S3DCK1_GLAL2</name>
<dbReference type="GO" id="GO:0008270">
    <property type="term" value="F:zinc ion binding"/>
    <property type="evidence" value="ECO:0007669"/>
    <property type="project" value="InterPro"/>
</dbReference>
<gene>
    <name evidence="9" type="ORF">GLAREA_11159</name>
</gene>